<dbReference type="PANTHER" id="PTHR43792">
    <property type="entry name" value="GNAT FAMILY, PUTATIVE (AFU_ORTHOLOGUE AFUA_3G00765)-RELATED-RELATED"/>
    <property type="match status" value="1"/>
</dbReference>
<sequence length="179" mass="20429">MHIESERLAIRPIMAEDSQAVFSYRSDKETNKYQGWIPDSLAEVDAFIAKNPGTFNLPESWFQLVMTDKIANAVIGDIGVHFFGTEQLQVELGCTIKKEFQQQGYAKEGLKTVIAALFRQYHKHRITASVAPENKASMQLLTSLGFRKEAHFVKSYFHNGQWEDDVVFAILAEEWKQAE</sequence>
<dbReference type="GO" id="GO:0016747">
    <property type="term" value="F:acyltransferase activity, transferring groups other than amino-acyl groups"/>
    <property type="evidence" value="ECO:0007669"/>
    <property type="project" value="InterPro"/>
</dbReference>
<dbReference type="RefSeq" id="WP_120336292.1">
    <property type="nucleotide sequence ID" value="NZ_MCAQ01000029.1"/>
</dbReference>
<feature type="domain" description="N-acetyltransferase" evidence="1">
    <location>
        <begin position="8"/>
        <end position="173"/>
    </location>
</feature>
<dbReference type="Gene3D" id="3.40.630.30">
    <property type="match status" value="1"/>
</dbReference>
<name>A0A420FD40_9SPHI</name>
<comment type="caution">
    <text evidence="2">The sequence shown here is derived from an EMBL/GenBank/DDBJ whole genome shotgun (WGS) entry which is preliminary data.</text>
</comment>
<dbReference type="SUPFAM" id="SSF55729">
    <property type="entry name" value="Acyl-CoA N-acyltransferases (Nat)"/>
    <property type="match status" value="1"/>
</dbReference>
<dbReference type="InterPro" id="IPR016181">
    <property type="entry name" value="Acyl_CoA_acyltransferase"/>
</dbReference>
<dbReference type="InterPro" id="IPR051531">
    <property type="entry name" value="N-acetyltransferase"/>
</dbReference>
<keyword evidence="2" id="KW-0808">Transferase</keyword>
<dbReference type="PANTHER" id="PTHR43792:SF1">
    <property type="entry name" value="N-ACETYLTRANSFERASE DOMAIN-CONTAINING PROTEIN"/>
    <property type="match status" value="1"/>
</dbReference>
<evidence type="ECO:0000313" key="3">
    <source>
        <dbReference type="Proteomes" id="UP000286402"/>
    </source>
</evidence>
<organism evidence="2 3">
    <name type="scientific">Sphingobacterium siyangense</name>
    <dbReference type="NCBI Taxonomy" id="459529"/>
    <lineage>
        <taxon>Bacteria</taxon>
        <taxon>Pseudomonadati</taxon>
        <taxon>Bacteroidota</taxon>
        <taxon>Sphingobacteriia</taxon>
        <taxon>Sphingobacteriales</taxon>
        <taxon>Sphingobacteriaceae</taxon>
        <taxon>Sphingobacterium</taxon>
    </lineage>
</organism>
<dbReference type="AlphaFoldDB" id="A0A420FD40"/>
<accession>A0A420FD40</accession>
<dbReference type="InterPro" id="IPR000182">
    <property type="entry name" value="GNAT_dom"/>
</dbReference>
<evidence type="ECO:0000259" key="1">
    <source>
        <dbReference type="PROSITE" id="PS51186"/>
    </source>
</evidence>
<dbReference type="PROSITE" id="PS51186">
    <property type="entry name" value="GNAT"/>
    <property type="match status" value="1"/>
</dbReference>
<protein>
    <submittedName>
        <fullName evidence="2">GNAT family acetyltransferase</fullName>
    </submittedName>
</protein>
<proteinExistence type="predicted"/>
<keyword evidence="3" id="KW-1185">Reference proteome</keyword>
<evidence type="ECO:0000313" key="2">
    <source>
        <dbReference type="EMBL" id="RKF30858.1"/>
    </source>
</evidence>
<gene>
    <name evidence="2" type="ORF">BCY89_18145</name>
</gene>
<dbReference type="EMBL" id="MCAQ01000029">
    <property type="protein sequence ID" value="RKF30858.1"/>
    <property type="molecule type" value="Genomic_DNA"/>
</dbReference>
<reference evidence="2 3" key="1">
    <citation type="submission" date="2016-07" db="EMBL/GenBank/DDBJ databases">
        <title>Genome analysis of Sphingobacterium siyangense T12B17.</title>
        <authorList>
            <person name="Xu D."/>
            <person name="Su Y."/>
            <person name="Zheng S."/>
        </authorList>
    </citation>
    <scope>NUCLEOTIDE SEQUENCE [LARGE SCALE GENOMIC DNA]</scope>
    <source>
        <strain evidence="2 3">T12B17</strain>
    </source>
</reference>
<dbReference type="Proteomes" id="UP000286402">
    <property type="component" value="Unassembled WGS sequence"/>
</dbReference>
<dbReference type="Pfam" id="PF13302">
    <property type="entry name" value="Acetyltransf_3"/>
    <property type="match status" value="1"/>
</dbReference>